<dbReference type="EMBL" id="BK015956">
    <property type="protein sequence ID" value="DAF87005.1"/>
    <property type="molecule type" value="Genomic_DNA"/>
</dbReference>
<organism evidence="1">
    <name type="scientific">Siphoviridae sp. ctZiV25</name>
    <dbReference type="NCBI Taxonomy" id="2825560"/>
    <lineage>
        <taxon>Viruses</taxon>
        <taxon>Duplodnaviria</taxon>
        <taxon>Heunggongvirae</taxon>
        <taxon>Uroviricota</taxon>
        <taxon>Caudoviricetes</taxon>
    </lineage>
</organism>
<accession>A0A8S5TXR6</accession>
<reference evidence="1" key="1">
    <citation type="journal article" date="2021" name="Proc. Natl. Acad. Sci. U.S.A.">
        <title>A Catalog of Tens of Thousands of Viruses from Human Metagenomes Reveals Hidden Associations with Chronic Diseases.</title>
        <authorList>
            <person name="Tisza M.J."/>
            <person name="Buck C.B."/>
        </authorList>
    </citation>
    <scope>NUCLEOTIDE SEQUENCE</scope>
    <source>
        <strain evidence="1">CtZiV25</strain>
    </source>
</reference>
<evidence type="ECO:0000313" key="1">
    <source>
        <dbReference type="EMBL" id="DAF87005.1"/>
    </source>
</evidence>
<protein>
    <submittedName>
        <fullName evidence="1">Uncharacterized protein</fullName>
    </submittedName>
</protein>
<proteinExistence type="predicted"/>
<name>A0A8S5TXR6_9CAUD</name>
<sequence>MTFIIHFKDKPRKTYSNHYDENDEHERDAAWDDVYATFPDADYIEAF</sequence>